<evidence type="ECO:0000256" key="3">
    <source>
        <dbReference type="ARBA" id="ARBA00023004"/>
    </source>
</evidence>
<dbReference type="InterPro" id="IPR000898">
    <property type="entry name" value="Indolamine_dOase"/>
</dbReference>
<sequence length="144" mass="16659">MSINTVAEKQLFSQLIQTHPPFNQENQDTDWMKTVILWNGNHAKGNEDEYFFKEKWDWEILSEVVLSLTKSGEHPGLMEAYNESVQALKEFRDLHMVIVVLYIVGPVKRARERERERVAVVGDSGKEGEGTRRRPLKGLTLSIF</sequence>
<keyword evidence="6" id="KW-1185">Reference proteome</keyword>
<name>A0A0C9WTV3_9AGAR</name>
<feature type="binding site" description="proximal binding residue" evidence="4">
    <location>
        <position position="95"/>
    </location>
    <ligand>
        <name>heme b</name>
        <dbReference type="ChEBI" id="CHEBI:60344"/>
    </ligand>
    <ligandPart>
        <name>Fe</name>
        <dbReference type="ChEBI" id="CHEBI:18248"/>
    </ligandPart>
</feature>
<dbReference type="HOGENOM" id="CLU_1796788_0_0_1"/>
<evidence type="ECO:0000256" key="1">
    <source>
        <dbReference type="ARBA" id="ARBA00007119"/>
    </source>
</evidence>
<dbReference type="GO" id="GO:0016702">
    <property type="term" value="F:oxidoreductase activity, acting on single donors with incorporation of molecular oxygen, incorporation of two atoms of oxygen"/>
    <property type="evidence" value="ECO:0007669"/>
    <property type="project" value="UniProtKB-ARBA"/>
</dbReference>
<evidence type="ECO:0000256" key="4">
    <source>
        <dbReference type="PIRSR" id="PIRSR600898-1"/>
    </source>
</evidence>
<dbReference type="Proteomes" id="UP000054477">
    <property type="component" value="Unassembled WGS sequence"/>
</dbReference>
<gene>
    <name evidence="5" type="ORF">K443DRAFT_6140</name>
</gene>
<dbReference type="InterPro" id="IPR037217">
    <property type="entry name" value="Trp/Indoleamine_2_3_dOase-like"/>
</dbReference>
<accession>A0A0C9WTV3</accession>
<dbReference type="Pfam" id="PF01231">
    <property type="entry name" value="IDO"/>
    <property type="match status" value="1"/>
</dbReference>
<keyword evidence="3 4" id="KW-0408">Iron</keyword>
<reference evidence="6" key="2">
    <citation type="submission" date="2015-01" db="EMBL/GenBank/DDBJ databases">
        <title>Evolutionary Origins and Diversification of the Mycorrhizal Mutualists.</title>
        <authorList>
            <consortium name="DOE Joint Genome Institute"/>
            <consortium name="Mycorrhizal Genomics Consortium"/>
            <person name="Kohler A."/>
            <person name="Kuo A."/>
            <person name="Nagy L.G."/>
            <person name="Floudas D."/>
            <person name="Copeland A."/>
            <person name="Barry K.W."/>
            <person name="Cichocki N."/>
            <person name="Veneault-Fourrey C."/>
            <person name="LaButti K."/>
            <person name="Lindquist E.A."/>
            <person name="Lipzen A."/>
            <person name="Lundell T."/>
            <person name="Morin E."/>
            <person name="Murat C."/>
            <person name="Riley R."/>
            <person name="Ohm R."/>
            <person name="Sun H."/>
            <person name="Tunlid A."/>
            <person name="Henrissat B."/>
            <person name="Grigoriev I.V."/>
            <person name="Hibbett D.S."/>
            <person name="Martin F."/>
        </authorList>
    </citation>
    <scope>NUCLEOTIDE SEQUENCE [LARGE SCALE GENOMIC DNA]</scope>
    <source>
        <strain evidence="6">LaAM-08-1</strain>
    </source>
</reference>
<evidence type="ECO:0000313" key="5">
    <source>
        <dbReference type="EMBL" id="KIK02510.1"/>
    </source>
</evidence>
<comment type="similarity">
    <text evidence="1">Belongs to the indoleamine 2,3-dioxygenase family.</text>
</comment>
<dbReference type="AlphaFoldDB" id="A0A0C9WTV3"/>
<dbReference type="EMBL" id="KN838592">
    <property type="protein sequence ID" value="KIK02510.1"/>
    <property type="molecule type" value="Genomic_DNA"/>
</dbReference>
<protein>
    <submittedName>
        <fullName evidence="5">Uncharacterized protein</fullName>
    </submittedName>
</protein>
<dbReference type="OrthoDB" id="540174at2759"/>
<dbReference type="GO" id="GO:0046872">
    <property type="term" value="F:metal ion binding"/>
    <property type="evidence" value="ECO:0007669"/>
    <property type="project" value="UniProtKB-KW"/>
</dbReference>
<dbReference type="SUPFAM" id="SSF140959">
    <property type="entry name" value="Indolic compounds 2,3-dioxygenase-like"/>
    <property type="match status" value="1"/>
</dbReference>
<reference evidence="5 6" key="1">
    <citation type="submission" date="2014-04" db="EMBL/GenBank/DDBJ databases">
        <authorList>
            <consortium name="DOE Joint Genome Institute"/>
            <person name="Kuo A."/>
            <person name="Kohler A."/>
            <person name="Nagy L.G."/>
            <person name="Floudas D."/>
            <person name="Copeland A."/>
            <person name="Barry K.W."/>
            <person name="Cichocki N."/>
            <person name="Veneault-Fourrey C."/>
            <person name="LaButti K."/>
            <person name="Lindquist E.A."/>
            <person name="Lipzen A."/>
            <person name="Lundell T."/>
            <person name="Morin E."/>
            <person name="Murat C."/>
            <person name="Sun H."/>
            <person name="Tunlid A."/>
            <person name="Henrissat B."/>
            <person name="Grigoriev I.V."/>
            <person name="Hibbett D.S."/>
            <person name="Martin F."/>
            <person name="Nordberg H.P."/>
            <person name="Cantor M.N."/>
            <person name="Hua S.X."/>
        </authorList>
    </citation>
    <scope>NUCLEOTIDE SEQUENCE [LARGE SCALE GENOMIC DNA]</scope>
    <source>
        <strain evidence="5 6">LaAM-08-1</strain>
    </source>
</reference>
<keyword evidence="4" id="KW-0349">Heme</keyword>
<evidence type="ECO:0000313" key="6">
    <source>
        <dbReference type="Proteomes" id="UP000054477"/>
    </source>
</evidence>
<dbReference type="GO" id="GO:0020037">
    <property type="term" value="F:heme binding"/>
    <property type="evidence" value="ECO:0007669"/>
    <property type="project" value="InterPro"/>
</dbReference>
<dbReference type="STRING" id="1095629.A0A0C9WTV3"/>
<proteinExistence type="inferred from homology"/>
<keyword evidence="2 4" id="KW-0479">Metal-binding</keyword>
<dbReference type="Gene3D" id="1.20.58.480">
    <property type="match status" value="1"/>
</dbReference>
<organism evidence="5 6">
    <name type="scientific">Laccaria amethystina LaAM-08-1</name>
    <dbReference type="NCBI Taxonomy" id="1095629"/>
    <lineage>
        <taxon>Eukaryota</taxon>
        <taxon>Fungi</taxon>
        <taxon>Dikarya</taxon>
        <taxon>Basidiomycota</taxon>
        <taxon>Agaricomycotina</taxon>
        <taxon>Agaricomycetes</taxon>
        <taxon>Agaricomycetidae</taxon>
        <taxon>Agaricales</taxon>
        <taxon>Agaricineae</taxon>
        <taxon>Hydnangiaceae</taxon>
        <taxon>Laccaria</taxon>
    </lineage>
</organism>
<evidence type="ECO:0000256" key="2">
    <source>
        <dbReference type="ARBA" id="ARBA00022723"/>
    </source>
</evidence>
<dbReference type="GO" id="GO:0019441">
    <property type="term" value="P:L-tryptophan catabolic process to kynurenine"/>
    <property type="evidence" value="ECO:0007669"/>
    <property type="project" value="InterPro"/>
</dbReference>